<dbReference type="CDD" id="cd19366">
    <property type="entry name" value="TenA_C_BhTenA-like"/>
    <property type="match status" value="1"/>
</dbReference>
<protein>
    <recommendedName>
        <fullName evidence="1">Thiaminase-2/PQQC domain-containing protein</fullName>
    </recommendedName>
</protein>
<evidence type="ECO:0000259" key="1">
    <source>
        <dbReference type="Pfam" id="PF03070"/>
    </source>
</evidence>
<dbReference type="Gene3D" id="1.20.910.10">
    <property type="entry name" value="Heme oxygenase-like"/>
    <property type="match status" value="1"/>
</dbReference>
<accession>A0A381Q3J5</accession>
<name>A0A381Q3J5_9ZZZZ</name>
<dbReference type="InterPro" id="IPR027574">
    <property type="entry name" value="Thiaminase_II"/>
</dbReference>
<dbReference type="EMBL" id="UINC01001180">
    <property type="protein sequence ID" value="SUZ73464.1"/>
    <property type="molecule type" value="Genomic_DNA"/>
</dbReference>
<dbReference type="GO" id="GO:0050334">
    <property type="term" value="F:thiaminase activity"/>
    <property type="evidence" value="ECO:0007669"/>
    <property type="project" value="InterPro"/>
</dbReference>
<dbReference type="InterPro" id="IPR016084">
    <property type="entry name" value="Haem_Oase-like_multi-hlx"/>
</dbReference>
<sequence>MGFIADIEARTQSERAAILAHQFVTGVGDGTLPVEKFKHYVTQDYVYLIDYSRALALASAKAPMLDDMSWFAGLLDETLNVEMALHREYCREFDISAEELEATVGAPSNVAYTNFLLETAYQGSFGELLASLLPCQWGYWEIADHLRRQGLPQNAPLYTKWIEMYTSDEFSALAHHIREMADRIGYESNPAELTAMCQAYQTSVRLEHRFWDMAFSLEGWKS</sequence>
<dbReference type="SUPFAM" id="SSF48613">
    <property type="entry name" value="Heme oxygenase-like"/>
    <property type="match status" value="1"/>
</dbReference>
<dbReference type="GO" id="GO:0005829">
    <property type="term" value="C:cytosol"/>
    <property type="evidence" value="ECO:0007669"/>
    <property type="project" value="TreeGrafter"/>
</dbReference>
<dbReference type="PANTHER" id="PTHR43198:SF2">
    <property type="entry name" value="SI:CH1073-67J19.1-RELATED"/>
    <property type="match status" value="1"/>
</dbReference>
<dbReference type="InterPro" id="IPR004305">
    <property type="entry name" value="Thiaminase-2/PQQC"/>
</dbReference>
<dbReference type="PANTHER" id="PTHR43198">
    <property type="entry name" value="BIFUNCTIONAL TH2 PROTEIN"/>
    <property type="match status" value="1"/>
</dbReference>
<evidence type="ECO:0000313" key="2">
    <source>
        <dbReference type="EMBL" id="SUZ73464.1"/>
    </source>
</evidence>
<dbReference type="GO" id="GO:0006772">
    <property type="term" value="P:thiamine metabolic process"/>
    <property type="evidence" value="ECO:0007669"/>
    <property type="project" value="InterPro"/>
</dbReference>
<gene>
    <name evidence="2" type="ORF">METZ01_LOCUS26318</name>
</gene>
<dbReference type="Pfam" id="PF03070">
    <property type="entry name" value="TENA_THI-4"/>
    <property type="match status" value="1"/>
</dbReference>
<reference evidence="2" key="1">
    <citation type="submission" date="2018-05" db="EMBL/GenBank/DDBJ databases">
        <authorList>
            <person name="Lanie J.A."/>
            <person name="Ng W.-L."/>
            <person name="Kazmierczak K.M."/>
            <person name="Andrzejewski T.M."/>
            <person name="Davidsen T.M."/>
            <person name="Wayne K.J."/>
            <person name="Tettelin H."/>
            <person name="Glass J.I."/>
            <person name="Rusch D."/>
            <person name="Podicherti R."/>
            <person name="Tsui H.-C.T."/>
            <person name="Winkler M.E."/>
        </authorList>
    </citation>
    <scope>NUCLEOTIDE SEQUENCE</scope>
</reference>
<dbReference type="InterPro" id="IPR050967">
    <property type="entry name" value="Thiamine_Salvage_TenA"/>
</dbReference>
<dbReference type="NCBIfam" id="TIGR04306">
    <property type="entry name" value="salvage_TenA"/>
    <property type="match status" value="1"/>
</dbReference>
<dbReference type="AlphaFoldDB" id="A0A381Q3J5"/>
<proteinExistence type="predicted"/>
<feature type="domain" description="Thiaminase-2/PQQC" evidence="1">
    <location>
        <begin position="17"/>
        <end position="214"/>
    </location>
</feature>
<organism evidence="2">
    <name type="scientific">marine metagenome</name>
    <dbReference type="NCBI Taxonomy" id="408172"/>
    <lineage>
        <taxon>unclassified sequences</taxon>
        <taxon>metagenomes</taxon>
        <taxon>ecological metagenomes</taxon>
    </lineage>
</organism>